<keyword evidence="3 6" id="KW-0812">Transmembrane</keyword>
<reference evidence="7 8" key="1">
    <citation type="submission" date="2018-06" db="EMBL/GenBank/DDBJ databases">
        <title>Extensive metabolic versatility and redundancy in microbially diverse, dynamic hydrothermal sediments.</title>
        <authorList>
            <person name="Dombrowski N."/>
            <person name="Teske A."/>
            <person name="Baker B.J."/>
        </authorList>
    </citation>
    <scope>NUCLEOTIDE SEQUENCE [LARGE SCALE GENOMIC DNA]</scope>
    <source>
        <strain evidence="7">B47_G16</strain>
    </source>
</reference>
<evidence type="ECO:0000256" key="6">
    <source>
        <dbReference type="SAM" id="Phobius"/>
    </source>
</evidence>
<comment type="subcellular location">
    <subcellularLocation>
        <location evidence="1">Membrane</location>
        <topology evidence="1">Multi-pass membrane protein</topology>
    </subcellularLocation>
</comment>
<comment type="similarity">
    <text evidence="2">Belongs to the CPA3 antiporters (TC 2.A.63) subunit C family.</text>
</comment>
<evidence type="ECO:0000256" key="2">
    <source>
        <dbReference type="ARBA" id="ARBA00010388"/>
    </source>
</evidence>
<proteinExistence type="inferred from homology"/>
<dbReference type="Proteomes" id="UP000279422">
    <property type="component" value="Unassembled WGS sequence"/>
</dbReference>
<evidence type="ECO:0000313" key="8">
    <source>
        <dbReference type="Proteomes" id="UP000279422"/>
    </source>
</evidence>
<dbReference type="Gene3D" id="1.10.287.3510">
    <property type="match status" value="1"/>
</dbReference>
<keyword evidence="5 6" id="KW-0472">Membrane</keyword>
<sequence length="110" mass="11942">MSDKIALTLFLIGLYGLIAKKNLIKKVMGLNILTSGIVLFFISLGYEKGLTAPIMEKGITDVVDPLPQALMLTTIVIGVCITALALSLIVRIYRRYSSLDVKILTGEGDE</sequence>
<dbReference type="PANTHER" id="PTHR34583:SF3">
    <property type="entry name" value="MULTISUBUNIT SODIUM_HYDROGEN ANTIPORTER, MNHC SUBUNIT"/>
    <property type="match status" value="1"/>
</dbReference>
<protein>
    <recommendedName>
        <fullName evidence="9">Cation:proton antiporter</fullName>
    </recommendedName>
</protein>
<gene>
    <name evidence="7" type="ORF">DRJ00_07160</name>
</gene>
<comment type="caution">
    <text evidence="7">The sequence shown here is derived from an EMBL/GenBank/DDBJ whole genome shotgun (WGS) entry which is preliminary data.</text>
</comment>
<dbReference type="Pfam" id="PF00420">
    <property type="entry name" value="Oxidored_q2"/>
    <property type="match status" value="1"/>
</dbReference>
<evidence type="ECO:0000256" key="5">
    <source>
        <dbReference type="ARBA" id="ARBA00023136"/>
    </source>
</evidence>
<organism evidence="7 8">
    <name type="scientific">Aerophobetes bacterium</name>
    <dbReference type="NCBI Taxonomy" id="2030807"/>
    <lineage>
        <taxon>Bacteria</taxon>
        <taxon>Candidatus Aerophobota</taxon>
    </lineage>
</organism>
<name>A0A497E2C3_UNCAE</name>
<feature type="transmembrane region" description="Helical" evidence="6">
    <location>
        <begin position="66"/>
        <end position="90"/>
    </location>
</feature>
<evidence type="ECO:0000256" key="3">
    <source>
        <dbReference type="ARBA" id="ARBA00022692"/>
    </source>
</evidence>
<dbReference type="EMBL" id="QMPZ01000128">
    <property type="protein sequence ID" value="RLE07956.1"/>
    <property type="molecule type" value="Genomic_DNA"/>
</dbReference>
<evidence type="ECO:0000313" key="7">
    <source>
        <dbReference type="EMBL" id="RLE07956.1"/>
    </source>
</evidence>
<accession>A0A497E2C3</accession>
<dbReference type="GO" id="GO:0016020">
    <property type="term" value="C:membrane"/>
    <property type="evidence" value="ECO:0007669"/>
    <property type="project" value="UniProtKB-SubCell"/>
</dbReference>
<dbReference type="NCBIfam" id="NF005624">
    <property type="entry name" value="PRK07375.2-3"/>
    <property type="match status" value="1"/>
</dbReference>
<dbReference type="NCBIfam" id="NF005623">
    <property type="entry name" value="PRK07375.2-2"/>
    <property type="match status" value="1"/>
</dbReference>
<dbReference type="InterPro" id="IPR039428">
    <property type="entry name" value="NUOK/Mnh_C1-like"/>
</dbReference>
<dbReference type="PANTHER" id="PTHR34583">
    <property type="entry name" value="ANTIPORTER SUBUNIT MNHC2-RELATED"/>
    <property type="match status" value="1"/>
</dbReference>
<dbReference type="AlphaFoldDB" id="A0A497E2C3"/>
<keyword evidence="4 6" id="KW-1133">Transmembrane helix</keyword>
<evidence type="ECO:0000256" key="4">
    <source>
        <dbReference type="ARBA" id="ARBA00022989"/>
    </source>
</evidence>
<evidence type="ECO:0000256" key="1">
    <source>
        <dbReference type="ARBA" id="ARBA00004141"/>
    </source>
</evidence>
<dbReference type="InterPro" id="IPR050601">
    <property type="entry name" value="CPA3_antiporter_subunitC"/>
</dbReference>
<feature type="transmembrane region" description="Helical" evidence="6">
    <location>
        <begin position="27"/>
        <end position="46"/>
    </location>
</feature>
<evidence type="ECO:0008006" key="9">
    <source>
        <dbReference type="Google" id="ProtNLM"/>
    </source>
</evidence>